<gene>
    <name evidence="6" type="ORF">S03H2_41381</name>
</gene>
<dbReference type="Pfam" id="PF00281">
    <property type="entry name" value="Ribosomal_L5"/>
    <property type="match status" value="1"/>
</dbReference>
<dbReference type="NCBIfam" id="NF000585">
    <property type="entry name" value="PRK00010.1"/>
    <property type="match status" value="1"/>
</dbReference>
<evidence type="ECO:0000256" key="2">
    <source>
        <dbReference type="ARBA" id="ARBA00022980"/>
    </source>
</evidence>
<evidence type="ECO:0000259" key="5">
    <source>
        <dbReference type="Pfam" id="PF00673"/>
    </source>
</evidence>
<accession>X1ITW3</accession>
<dbReference type="InterPro" id="IPR031310">
    <property type="entry name" value="Ribosomal_uL5_N"/>
</dbReference>
<sequence>MRARLLQQYRETLADQLMGNFGRKNRLAVPKVDKICLNMGLGGLRENPKMLEEALNVLATITGQKAVVTKARKSVSAFRLREGYQVGARVTLRGKKMYEFLDRLINVTIPRIRDFRGMNRKAFDGRGNYSLGIVEQTVFPEIEADRVENTLGMDITIVTTARTDEESYELLKAFGFPFREN</sequence>
<dbReference type="InterPro" id="IPR022803">
    <property type="entry name" value="Ribosomal_uL5_dom_sf"/>
</dbReference>
<feature type="domain" description="Large ribosomal subunit protein uL5 N-terminal" evidence="4">
    <location>
        <begin position="25"/>
        <end position="81"/>
    </location>
</feature>
<reference evidence="6" key="1">
    <citation type="journal article" date="2014" name="Front. Microbiol.">
        <title>High frequency of phylogenetically diverse reductive dehalogenase-homologous genes in deep subseafloor sedimentary metagenomes.</title>
        <authorList>
            <person name="Kawai M."/>
            <person name="Futagami T."/>
            <person name="Toyoda A."/>
            <person name="Takaki Y."/>
            <person name="Nishi S."/>
            <person name="Hori S."/>
            <person name="Arai W."/>
            <person name="Tsubouchi T."/>
            <person name="Morono Y."/>
            <person name="Uchiyama I."/>
            <person name="Ito T."/>
            <person name="Fujiyama A."/>
            <person name="Inagaki F."/>
            <person name="Takami H."/>
        </authorList>
    </citation>
    <scope>NUCLEOTIDE SEQUENCE</scope>
    <source>
        <strain evidence="6">Expedition CK06-06</strain>
    </source>
</reference>
<dbReference type="InterPro" id="IPR020930">
    <property type="entry name" value="Ribosomal_uL5_bac-type"/>
</dbReference>
<evidence type="ECO:0008006" key="7">
    <source>
        <dbReference type="Google" id="ProtNLM"/>
    </source>
</evidence>
<organism evidence="6">
    <name type="scientific">marine sediment metagenome</name>
    <dbReference type="NCBI Taxonomy" id="412755"/>
    <lineage>
        <taxon>unclassified sequences</taxon>
        <taxon>metagenomes</taxon>
        <taxon>ecological metagenomes</taxon>
    </lineage>
</organism>
<evidence type="ECO:0000259" key="4">
    <source>
        <dbReference type="Pfam" id="PF00281"/>
    </source>
</evidence>
<keyword evidence="3" id="KW-0687">Ribonucleoprotein</keyword>
<dbReference type="GO" id="GO:1990904">
    <property type="term" value="C:ribonucleoprotein complex"/>
    <property type="evidence" value="ECO:0007669"/>
    <property type="project" value="UniProtKB-KW"/>
</dbReference>
<keyword evidence="2" id="KW-0689">Ribosomal protein</keyword>
<dbReference type="InterPro" id="IPR002132">
    <property type="entry name" value="Ribosomal_uL5"/>
</dbReference>
<dbReference type="GO" id="GO:0003735">
    <property type="term" value="F:structural constituent of ribosome"/>
    <property type="evidence" value="ECO:0007669"/>
    <property type="project" value="InterPro"/>
</dbReference>
<dbReference type="PIRSF" id="PIRSF002161">
    <property type="entry name" value="Ribosomal_L5"/>
    <property type="match status" value="1"/>
</dbReference>
<dbReference type="InterPro" id="IPR020929">
    <property type="entry name" value="Ribosomal_uL5_CS"/>
</dbReference>
<dbReference type="FunFam" id="3.30.1440.10:FF:000001">
    <property type="entry name" value="50S ribosomal protein L5"/>
    <property type="match status" value="1"/>
</dbReference>
<feature type="domain" description="Large ribosomal subunit protein uL5 C-terminal" evidence="5">
    <location>
        <begin position="85"/>
        <end position="178"/>
    </location>
</feature>
<dbReference type="GO" id="GO:0006412">
    <property type="term" value="P:translation"/>
    <property type="evidence" value="ECO:0007669"/>
    <property type="project" value="InterPro"/>
</dbReference>
<dbReference type="GO" id="GO:0005840">
    <property type="term" value="C:ribosome"/>
    <property type="evidence" value="ECO:0007669"/>
    <property type="project" value="UniProtKB-KW"/>
</dbReference>
<dbReference type="PROSITE" id="PS00358">
    <property type="entry name" value="RIBOSOMAL_L5"/>
    <property type="match status" value="1"/>
</dbReference>
<comment type="similarity">
    <text evidence="1">Belongs to the universal ribosomal protein uL5 family.</text>
</comment>
<proteinExistence type="inferred from homology"/>
<name>X1ITW3_9ZZZZ</name>
<evidence type="ECO:0000256" key="3">
    <source>
        <dbReference type="ARBA" id="ARBA00023274"/>
    </source>
</evidence>
<dbReference type="InterPro" id="IPR031309">
    <property type="entry name" value="Ribosomal_uL5_C"/>
</dbReference>
<dbReference type="EMBL" id="BARU01025702">
    <property type="protein sequence ID" value="GAH69534.1"/>
    <property type="molecule type" value="Genomic_DNA"/>
</dbReference>
<dbReference type="AlphaFoldDB" id="X1ITW3"/>
<comment type="caution">
    <text evidence="6">The sequence shown here is derived from an EMBL/GenBank/DDBJ whole genome shotgun (WGS) entry which is preliminary data.</text>
</comment>
<evidence type="ECO:0000256" key="1">
    <source>
        <dbReference type="ARBA" id="ARBA00008553"/>
    </source>
</evidence>
<dbReference type="HAMAP" id="MF_01333_B">
    <property type="entry name" value="Ribosomal_uL5_B"/>
    <property type="match status" value="1"/>
</dbReference>
<protein>
    <recommendedName>
        <fullName evidence="7">50S ribosomal protein L5</fullName>
    </recommendedName>
</protein>
<evidence type="ECO:0000313" key="6">
    <source>
        <dbReference type="EMBL" id="GAH69534.1"/>
    </source>
</evidence>
<dbReference type="Gene3D" id="3.30.1440.10">
    <property type="match status" value="1"/>
</dbReference>
<dbReference type="SUPFAM" id="SSF55282">
    <property type="entry name" value="RL5-like"/>
    <property type="match status" value="1"/>
</dbReference>
<dbReference type="Pfam" id="PF00673">
    <property type="entry name" value="Ribosomal_L5_C"/>
    <property type="match status" value="1"/>
</dbReference>
<dbReference type="PANTHER" id="PTHR11994">
    <property type="entry name" value="60S RIBOSOMAL PROTEIN L11-RELATED"/>
    <property type="match status" value="1"/>
</dbReference>